<dbReference type="AlphaFoldDB" id="A0AAE0RZ27"/>
<dbReference type="Pfam" id="PF09479">
    <property type="entry name" value="Flg_new"/>
    <property type="match status" value="2"/>
</dbReference>
<dbReference type="EMBL" id="JAEAOA010001427">
    <property type="protein sequence ID" value="KAK3582367.1"/>
    <property type="molecule type" value="Genomic_DNA"/>
</dbReference>
<protein>
    <recommendedName>
        <fullName evidence="2">Fibronectin type-III domain-containing protein</fullName>
    </recommendedName>
</protein>
<reference evidence="3" key="1">
    <citation type="journal article" date="2021" name="Genome Biol. Evol.">
        <title>A High-Quality Reference Genome for a Parasitic Bivalve with Doubly Uniparental Inheritance (Bivalvia: Unionida).</title>
        <authorList>
            <person name="Smith C.H."/>
        </authorList>
    </citation>
    <scope>NUCLEOTIDE SEQUENCE</scope>
    <source>
        <strain evidence="3">CHS0354</strain>
    </source>
</reference>
<evidence type="ECO:0000313" key="3">
    <source>
        <dbReference type="EMBL" id="KAK3582367.1"/>
    </source>
</evidence>
<organism evidence="3 4">
    <name type="scientific">Potamilus streckersoni</name>
    <dbReference type="NCBI Taxonomy" id="2493646"/>
    <lineage>
        <taxon>Eukaryota</taxon>
        <taxon>Metazoa</taxon>
        <taxon>Spiralia</taxon>
        <taxon>Lophotrochozoa</taxon>
        <taxon>Mollusca</taxon>
        <taxon>Bivalvia</taxon>
        <taxon>Autobranchia</taxon>
        <taxon>Heteroconchia</taxon>
        <taxon>Palaeoheterodonta</taxon>
        <taxon>Unionida</taxon>
        <taxon>Unionoidea</taxon>
        <taxon>Unionidae</taxon>
        <taxon>Ambleminae</taxon>
        <taxon>Lampsilini</taxon>
        <taxon>Potamilus</taxon>
    </lineage>
</organism>
<feature type="domain" description="Fibronectin type-III" evidence="2">
    <location>
        <begin position="264"/>
        <end position="335"/>
    </location>
</feature>
<gene>
    <name evidence="3" type="ORF">CHS0354_023911</name>
</gene>
<keyword evidence="4" id="KW-1185">Reference proteome</keyword>
<name>A0AAE0RZ27_9BIVA</name>
<dbReference type="InterPro" id="IPR013783">
    <property type="entry name" value="Ig-like_fold"/>
</dbReference>
<dbReference type="InterPro" id="IPR013378">
    <property type="entry name" value="InlB-like_B-rpt"/>
</dbReference>
<comment type="caution">
    <text evidence="3">The sequence shown here is derived from an EMBL/GenBank/DDBJ whole genome shotgun (WGS) entry which is preliminary data.</text>
</comment>
<dbReference type="InterPro" id="IPR011049">
    <property type="entry name" value="Serralysin-like_metalloprot_C"/>
</dbReference>
<evidence type="ECO:0000256" key="1">
    <source>
        <dbReference type="ARBA" id="ARBA00004196"/>
    </source>
</evidence>
<dbReference type="Gene3D" id="2.150.10.10">
    <property type="entry name" value="Serralysin-like metalloprotease, C-terminal"/>
    <property type="match status" value="1"/>
</dbReference>
<comment type="subcellular location">
    <subcellularLocation>
        <location evidence="1">Cell envelope</location>
    </subcellularLocation>
</comment>
<sequence>MQVCNVAMGSPNVVMGSPNVVMGSPNVVMGSPNVVMGSPNVVMGSPNVVMGSPNVVMGSPNVVMGSPNVVMGSPNVVMGSPNVVMSIDNGALHAYNEAFLGECAAPAPTKYKVTLDANSGTFGTSSTALVEVETGKTIPTSTTLPTRANYTLESWNTAKDGKGTSFVFGETPVTADVTIYAQWSVVKHTVTLNANGGIDGKTKTITVAYGGVVPTSTTDLPTRIDYNLTGWNTKADKTGTVFVFGTTPVTANIEIFAQWSAITPDAPTGLTAFASADTVALSWNVAAGAGYYDVYRNDIKINTEKITSTNFVDRAVDEDTLYKYSIQACNSLGCVSMSATAAANITTKSLTVTVTEIARIGTDKRFHYVAFSIETNLPTPNYTFGLVLKTDAAPTAAALRSGASFVRSLNSTKKNMLIAYPITSDIRKNYATASQSKVKGSTADALLLKPNTTYSLYGVKNASTTVKNIAVLSTDAFPSGGLNAVTFSETSTQAVALSGLDYLEKSIAEPSGIIFSHKISENPAFHPLFAGFNASSTGQVPIGSLTFYLAATIALHEPDGVLTPQGNIFNVVLPSQNYVEPNEVSTKIRAPYLLRYPSEVTNTKNDRNKVLFVGSVYNPIPTGFKTITMNYYTDEE</sequence>
<dbReference type="InterPro" id="IPR036116">
    <property type="entry name" value="FN3_sf"/>
</dbReference>
<dbReference type="SMART" id="SM00060">
    <property type="entry name" value="FN3"/>
    <property type="match status" value="1"/>
</dbReference>
<dbReference type="SUPFAM" id="SSF101967">
    <property type="entry name" value="Adhesin YadA, collagen-binding domain"/>
    <property type="match status" value="1"/>
</dbReference>
<dbReference type="SUPFAM" id="SSF49265">
    <property type="entry name" value="Fibronectin type III"/>
    <property type="match status" value="1"/>
</dbReference>
<evidence type="ECO:0000259" key="2">
    <source>
        <dbReference type="SMART" id="SM00060"/>
    </source>
</evidence>
<dbReference type="InterPro" id="IPR042229">
    <property type="entry name" value="Listeria/Bacterioides_rpt_sf"/>
</dbReference>
<dbReference type="Pfam" id="PF21300">
    <property type="entry name" value="LbR_Ice_bind"/>
    <property type="match status" value="1"/>
</dbReference>
<dbReference type="Gene3D" id="2.60.40.4270">
    <property type="entry name" value="Listeria-Bacteroides repeat domain"/>
    <property type="match status" value="2"/>
</dbReference>
<reference evidence="3" key="3">
    <citation type="submission" date="2023-05" db="EMBL/GenBank/DDBJ databases">
        <authorList>
            <person name="Smith C.H."/>
        </authorList>
    </citation>
    <scope>NUCLEOTIDE SEQUENCE</scope>
    <source>
        <strain evidence="3">CHS0354</strain>
        <tissue evidence="3">Mantle</tissue>
    </source>
</reference>
<dbReference type="Proteomes" id="UP001195483">
    <property type="component" value="Unassembled WGS sequence"/>
</dbReference>
<dbReference type="InterPro" id="IPR048518">
    <property type="entry name" value="IBP_b_roll"/>
</dbReference>
<dbReference type="InterPro" id="IPR003961">
    <property type="entry name" value="FN3_dom"/>
</dbReference>
<dbReference type="Gene3D" id="2.60.40.10">
    <property type="entry name" value="Immunoglobulins"/>
    <property type="match status" value="1"/>
</dbReference>
<reference evidence="3" key="2">
    <citation type="journal article" date="2021" name="Genome Biol. Evol.">
        <title>Developing a high-quality reference genome for a parasitic bivalve with doubly uniparental inheritance (Bivalvia: Unionida).</title>
        <authorList>
            <person name="Smith C.H."/>
        </authorList>
    </citation>
    <scope>NUCLEOTIDE SEQUENCE</scope>
    <source>
        <strain evidence="3">CHS0354</strain>
        <tissue evidence="3">Mantle</tissue>
    </source>
</reference>
<accession>A0AAE0RZ27</accession>
<evidence type="ECO:0000313" key="4">
    <source>
        <dbReference type="Proteomes" id="UP001195483"/>
    </source>
</evidence>
<proteinExistence type="predicted"/>